<dbReference type="PANTHER" id="PTHR22538">
    <property type="entry name" value="CILIA- AND FLAGELLA-ASSOCIATED PROTEIN 74"/>
    <property type="match status" value="1"/>
</dbReference>
<dbReference type="Gene3D" id="3.40.50.1820">
    <property type="entry name" value="alpha/beta hydrolase"/>
    <property type="match status" value="1"/>
</dbReference>
<dbReference type="AlphaFoldDB" id="A0AAD9LR42"/>
<dbReference type="PANTHER" id="PTHR22538:SF1">
    <property type="entry name" value="VWFD DOMAIN-CONTAINING PROTEIN"/>
    <property type="match status" value="1"/>
</dbReference>
<keyword evidence="2" id="KW-1185">Reference proteome</keyword>
<accession>A0AAD9LR42</accession>
<organism evidence="1 2">
    <name type="scientific">Phytophthora citrophthora</name>
    <dbReference type="NCBI Taxonomy" id="4793"/>
    <lineage>
        <taxon>Eukaryota</taxon>
        <taxon>Sar</taxon>
        <taxon>Stramenopiles</taxon>
        <taxon>Oomycota</taxon>
        <taxon>Peronosporomycetes</taxon>
        <taxon>Peronosporales</taxon>
        <taxon>Peronosporaceae</taxon>
        <taxon>Phytophthora</taxon>
    </lineage>
</organism>
<evidence type="ECO:0000313" key="1">
    <source>
        <dbReference type="EMBL" id="KAK1943764.1"/>
    </source>
</evidence>
<comment type="caution">
    <text evidence="1">The sequence shown here is derived from an EMBL/GenBank/DDBJ whole genome shotgun (WGS) entry which is preliminary data.</text>
</comment>
<dbReference type="EMBL" id="JASMQC010000007">
    <property type="protein sequence ID" value="KAK1943764.1"/>
    <property type="molecule type" value="Genomic_DNA"/>
</dbReference>
<sequence length="525" mass="55944">MHDQTPLLSQTTNSHTGWATPSRVLAALSLLSVLAVAVVIIPSTTDSPSPIDQDLAQQSSLADAPSLRLHFSLKRSSMEIFGHSEFDIFTNPVISPDNTTVLYDGYAEFVDETTSRTLLLVDGIVYYVKSAVDNASTPETARCIAASSLPPLNSIITALNDAIPISSATSEGEVVSCPRDRLLKSSLGGMTFVACSLGSQGFAIYGSDLDVTVEYLSDPVDITAPRLTEEEALSCEVVVEPSTVTPVTLALLTGQSIARHSTIAPSRNLLAKANVKLPTSSCSCKSKPRPCLYFHGMGQTQEMKTPQQSFDSYWGNFGENAPCCSSVHYARLDTVNHAWTEASLQQKVCDFSLSVSNTSNISSKTIADTIIITHSMGGLMVGGALANSRCKFAPSTSWVALSAPMTGSVGSDYLQDTCSGSAGFLQAVALLIGRCPANTAVKSLTYETDPRTSPALRTAYKAAQAAFQKNVKAVMCSSNYGGLLSKWQPFYIMAGTMIPHKSKENDGMIEFHSCAGGLPLSQVRR</sequence>
<name>A0AAD9LR42_9STRA</name>
<dbReference type="Proteomes" id="UP001259832">
    <property type="component" value="Unassembled WGS sequence"/>
</dbReference>
<dbReference type="SUPFAM" id="SSF53474">
    <property type="entry name" value="alpha/beta-Hydrolases"/>
    <property type="match status" value="1"/>
</dbReference>
<gene>
    <name evidence="1" type="ORF">P3T76_005160</name>
</gene>
<protein>
    <submittedName>
        <fullName evidence="1">Uncharacterized protein</fullName>
    </submittedName>
</protein>
<reference evidence="1" key="1">
    <citation type="submission" date="2023-08" db="EMBL/GenBank/DDBJ databases">
        <title>Reference Genome Resource for the Citrus Pathogen Phytophthora citrophthora.</title>
        <authorList>
            <person name="Moller H."/>
            <person name="Coetzee B."/>
            <person name="Rose L.J."/>
            <person name="Van Niekerk J.M."/>
        </authorList>
    </citation>
    <scope>NUCLEOTIDE SEQUENCE</scope>
    <source>
        <strain evidence="1">STE-U-9442</strain>
    </source>
</reference>
<proteinExistence type="predicted"/>
<evidence type="ECO:0000313" key="2">
    <source>
        <dbReference type="Proteomes" id="UP001259832"/>
    </source>
</evidence>
<dbReference type="InterPro" id="IPR029058">
    <property type="entry name" value="AB_hydrolase_fold"/>
</dbReference>